<dbReference type="InterPro" id="IPR009030">
    <property type="entry name" value="Growth_fac_rcpt_cys_sf"/>
</dbReference>
<dbReference type="PROSITE" id="PS51162">
    <property type="entry name" value="THYROGLOBULIN_1_2"/>
    <property type="match status" value="10"/>
</dbReference>
<feature type="domain" description="Thyroglobulin type-1" evidence="16">
    <location>
        <begin position="84"/>
        <end position="151"/>
    </location>
</feature>
<dbReference type="InterPro" id="IPR019819">
    <property type="entry name" value="Carboxylesterase_B_CS"/>
</dbReference>
<dbReference type="InterPro" id="IPR029058">
    <property type="entry name" value="AB_hydrolase_fold"/>
</dbReference>
<protein>
    <recommendedName>
        <fullName evidence="3">Thyroglobulin</fullName>
    </recommendedName>
</protein>
<dbReference type="Pfam" id="PF07699">
    <property type="entry name" value="Ephrin_rec_like"/>
    <property type="match status" value="1"/>
</dbReference>
<feature type="domain" description="Thyroglobulin type-1" evidence="16">
    <location>
        <begin position="1031"/>
        <end position="1105"/>
    </location>
</feature>
<evidence type="ECO:0000256" key="12">
    <source>
        <dbReference type="ARBA" id="ARBA00023157"/>
    </source>
</evidence>
<evidence type="ECO:0000256" key="3">
    <source>
        <dbReference type="ARBA" id="ARBA00017326"/>
    </source>
</evidence>
<evidence type="ECO:0000256" key="8">
    <source>
        <dbReference type="ARBA" id="ARBA00022702"/>
    </source>
</evidence>
<keyword evidence="9" id="KW-0732">Signal</keyword>
<feature type="domain" description="Thyroglobulin type-1" evidence="16">
    <location>
        <begin position="881"/>
        <end position="1030"/>
    </location>
</feature>
<proteinExistence type="inferred from homology"/>
<feature type="domain" description="Thyroglobulin type-1" evidence="16">
    <location>
        <begin position="563"/>
        <end position="616"/>
    </location>
</feature>
<dbReference type="SUPFAM" id="SSF57610">
    <property type="entry name" value="Thyroglobulin type-1 domain"/>
    <property type="match status" value="10"/>
</dbReference>
<keyword evidence="4" id="KW-0964">Secreted</keyword>
<organism evidence="17 18">
    <name type="scientific">Pogona vitticeps</name>
    <name type="common">central bearded dragon</name>
    <dbReference type="NCBI Taxonomy" id="103695"/>
    <lineage>
        <taxon>Eukaryota</taxon>
        <taxon>Metazoa</taxon>
        <taxon>Chordata</taxon>
        <taxon>Craniata</taxon>
        <taxon>Vertebrata</taxon>
        <taxon>Euteleostomi</taxon>
        <taxon>Lepidosauria</taxon>
        <taxon>Squamata</taxon>
        <taxon>Bifurcata</taxon>
        <taxon>Unidentata</taxon>
        <taxon>Episquamata</taxon>
        <taxon>Toxicofera</taxon>
        <taxon>Iguania</taxon>
        <taxon>Acrodonta</taxon>
        <taxon>Agamidae</taxon>
        <taxon>Amphibolurinae</taxon>
        <taxon>Pogona</taxon>
    </lineage>
</organism>
<feature type="domain" description="Thyroglobulin type-1" evidence="16">
    <location>
        <begin position="617"/>
        <end position="684"/>
    </location>
</feature>
<keyword evidence="11" id="KW-0795">Thyroid hormone</keyword>
<dbReference type="Gene3D" id="3.40.50.1820">
    <property type="entry name" value="alpha/beta hydrolase"/>
    <property type="match status" value="1"/>
</dbReference>
<feature type="domain" description="Thyroglobulin type-1" evidence="16">
    <location>
        <begin position="1472"/>
        <end position="1526"/>
    </location>
</feature>
<evidence type="ECO:0000313" key="18">
    <source>
        <dbReference type="RefSeq" id="XP_072855666.1"/>
    </source>
</evidence>
<dbReference type="Proteomes" id="UP001652642">
    <property type="component" value="Chromosome 4"/>
</dbReference>
<keyword evidence="13" id="KW-0325">Glycoprotein</keyword>
<comment type="subunit">
    <text evidence="14">Monomer. Homodimer (via ChEL region); occurs in the endoplasmic reticulum and is required for export to the Golgi apparatus. Homooligomer; disulfide-linked; stored in this form in the thyroid follicle lumen.</text>
</comment>
<keyword evidence="17" id="KW-1185">Reference proteome</keyword>
<name>A0ABM5GDE2_9SAUR</name>
<evidence type="ECO:0000256" key="6">
    <source>
        <dbReference type="ARBA" id="ARBA00022641"/>
    </source>
</evidence>
<dbReference type="InterPro" id="IPR036857">
    <property type="entry name" value="Thyroglobulin_1_sf"/>
</dbReference>
<evidence type="ECO:0000256" key="4">
    <source>
        <dbReference type="ARBA" id="ARBA00022525"/>
    </source>
</evidence>
<feature type="disulfide bond" evidence="15">
    <location>
        <begin position="596"/>
        <end position="616"/>
    </location>
</feature>
<gene>
    <name evidence="18" type="primary">TG</name>
</gene>
<evidence type="ECO:0000256" key="7">
    <source>
        <dbReference type="ARBA" id="ARBA00022653"/>
    </source>
</evidence>
<keyword evidence="6" id="KW-0765">Sulfation</keyword>
<reference evidence="18" key="1">
    <citation type="submission" date="2025-08" db="UniProtKB">
        <authorList>
            <consortium name="RefSeq"/>
        </authorList>
    </citation>
    <scope>IDENTIFICATION</scope>
</reference>
<dbReference type="Gene3D" id="2.10.50.10">
    <property type="entry name" value="Tumor Necrosis Factor Receptor, subunit A, domain 2"/>
    <property type="match status" value="1"/>
</dbReference>
<feature type="disulfide bond" evidence="15">
    <location>
        <begin position="63"/>
        <end position="83"/>
    </location>
</feature>
<keyword evidence="12 15" id="KW-1015">Disulfide bond</keyword>
<dbReference type="SUPFAM" id="SSF53474">
    <property type="entry name" value="alpha/beta-Hydrolases"/>
    <property type="match status" value="1"/>
</dbReference>
<evidence type="ECO:0000256" key="2">
    <source>
        <dbReference type="ARBA" id="ARBA00005964"/>
    </source>
</evidence>
<keyword evidence="8" id="KW-0372">Hormone</keyword>
<accession>A0ABM5GDE2</accession>
<evidence type="ECO:0000259" key="16">
    <source>
        <dbReference type="PROSITE" id="PS51162"/>
    </source>
</evidence>
<dbReference type="InterPro" id="IPR002018">
    <property type="entry name" value="CarbesteraseB"/>
</dbReference>
<dbReference type="InterPro" id="IPR052001">
    <property type="entry name" value="MHC-II_Gamma/Thyroglobulin"/>
</dbReference>
<feature type="disulfide bond" evidence="15">
    <location>
        <begin position="329"/>
        <end position="349"/>
    </location>
</feature>
<dbReference type="GeneID" id="110085869"/>
<dbReference type="PROSITE" id="PS00941">
    <property type="entry name" value="CARBOXYLESTERASE_B_2"/>
    <property type="match status" value="1"/>
</dbReference>
<dbReference type="PROSITE" id="PS00484">
    <property type="entry name" value="THYROGLOBULIN_1_1"/>
    <property type="match status" value="7"/>
</dbReference>
<dbReference type="SMART" id="SM00211">
    <property type="entry name" value="TY"/>
    <property type="match status" value="9"/>
</dbReference>
<keyword evidence="5" id="KW-0893">Thyroid hormones biosynthesis</keyword>
<dbReference type="RefSeq" id="XP_072855666.1">
    <property type="nucleotide sequence ID" value="XM_072999565.1"/>
</dbReference>
<evidence type="ECO:0000256" key="10">
    <source>
        <dbReference type="ARBA" id="ARBA00022737"/>
    </source>
</evidence>
<keyword evidence="7" id="KW-0405">Iodination</keyword>
<keyword evidence="10" id="KW-0677">Repeat</keyword>
<dbReference type="Pfam" id="PF00086">
    <property type="entry name" value="Thyroglobulin_1"/>
    <property type="match status" value="8"/>
</dbReference>
<comment type="caution">
    <text evidence="15">Lacks conserved residue(s) required for the propagation of feature annotation.</text>
</comment>
<feature type="disulfide bond" evidence="15">
    <location>
        <begin position="122"/>
        <end position="129"/>
    </location>
</feature>
<dbReference type="InterPro" id="IPR011641">
    <property type="entry name" value="Tyr-kin_ephrin_A/B_rcpt-like"/>
</dbReference>
<dbReference type="SMART" id="SM01411">
    <property type="entry name" value="Ephrin_rec_like"/>
    <property type="match status" value="1"/>
</dbReference>
<feature type="disulfide bond" evidence="15">
    <location>
        <begin position="54"/>
        <end position="61"/>
    </location>
</feature>
<evidence type="ECO:0000256" key="11">
    <source>
        <dbReference type="ARBA" id="ARBA00022920"/>
    </source>
</evidence>
<feature type="domain" description="Thyroglobulin type-1" evidence="16">
    <location>
        <begin position="289"/>
        <end position="349"/>
    </location>
</feature>
<sequence>WGYEGLLPFLLLSEYEAETQPLRPCELQREKAFKGNEDYIPQCTEDGQFRNIQCNKNGGVCWCVDDKGAEVSGTRQSGSPLACLSFCQLEKQRILVSRYINNSATSYIPQCLDSGEFDPIQCDLGLIQCWCVDLEGMEIYGTRQKGKPKRCPGKCEIRDRRILHGVGEKSPPQCSPNGEFLPVQCKFINTTDRMVFDLVHHFNRFPDAFLTFSSFRQFFPDISGYCYCADSLGRELEDTGLEMLLDNVYDTVFASLDPVRTFTETSMYRILQRRFLGVHLAMSGRFRCPSKCETERSVAIRFEQNYQPLCDENGAYRPTQCQMDGECWCADAKGQELLGTRSRGQRPACGEEFTCVSERQETLSRLFYGPVGHFSRHNLFSATRELQNRTASSRTCPPSFKELFVDSGLLSSVLEKMEESQFLNLESLLSEAVGGMFPSRELAQVALRFASNSKRFQENLFGGRFLKNLAQFNLTGAVGPNGKVNVDLFFQQNKMRDGDIDRNQSLVNSFGRTVNFRDNQKAVQFLASLLEAPEFFTFLQHVISVPENIAQDLGEVARVVLKTKECTEQAKNLFVPACTKEGRYEEMQCYAGDCWCVDLRGKEIPGSRVRGGRPKCPTMCEKQRENLERLRKSQPAGSELFVPSCTQEGKFLPVQCLGRNCFCVDFEGRTIPGIGSNTGESIQCPTECQLAAAQAVLRTVQRLFLDPLILPQFSEIYIPQCSLEGLWRQVQCNGPPEQAFEWYQRWITHNNNGRTLPFTDLVDTLLSYKQRTQPSFEGFVKRLYEEGHQNIFPELSKYLSFDAVPQAVLEGKSTVGSPENILLQPFPFWQLLQANLIRYPGSYVDFSTPLGHFELRNCWCVDERGQMQGDKADVNKVPDCPSKCEAARREAMQFVGEVEQLITDSNSSHFPFGQSFLMAKMAAFADEPLNNLSQTSITFSEKLLTGSDYAIRLAAQSTLQFYWRSLLRSSDSAQETLRLGFQPYVPQCDGLGNWESVQCYESSGHCWCVDEKGQYIADSLVTRSTQLPQCQTSCQRAQTNALISSWRLNGQKLKNTSADLFAPSCLETGDYAGLQMSDSQTWCVDPSSGEVLQQSSMDSGGRPQCPGYCSVLRSKALQRKIGRGYIPQCTSDGGTFSPVQWTEDQESYWCAFENGEEAPGTRINSKKLPCERPLCHLPFDAPGIINGGVFCNTSDVAPKIQQCRVICSPGFQSVFPSNEMLFCDTENLLWIGDLPHSLACQRLQPFQSVQTQMHFQLVLPPEKACSPDYSGLLEAFQIFILDDLKARGFCHIQVNALQHPVSVPVCDDSSVRVECLAADRLGVNVTWRTLLEDIPASLLPDLHNVEEAMVGENLIGRFESLVRSGGFLLHLDNKQFKADTSMLFFKNGDLSTAPQVQLGCRTGFQKVLAVGSVTPNLQGCAVCPPGTFSQNDSCIPCPSGFYQDQAGSLICLKCPLGKSTVSVGAFRAEHCLTNCQRDKRGVPCDETGQYRPSYEDSATNKSFCVDSLGEILEWTETEGPLTDSQCLVLRRFEKIPATKLSFTTEEVEIVRSQAIQGEPQSALQQCVAECEQEETCGFLTLSVSGTETRCDLYNARESNYNCSASGMVQGVWDNPATTRVDHLTCLLKVKSQDQNPVGVYLKKGQEFTTSGVKTIEMTDFQDVVSGIYRILVLSEAGTSLTDVHLFCHQACSQDACCDGFVLSQILLDGDSILCGLLSYPDALICNIKDWDGSSTREQDDICSQRLKYDEGKKQYTFGLGGQVLTGTSTLQLFSPLESTQILIDPNRPLPSQEYWLFKARFSAEEARLWCFARCSEDDFCQMVDIPNATTSMFFPCTLYPAAQVCDNTTNSLLDNCNIVLPQNPQLLYQKKVSLEGSVKNFYTRLPFRKMSSISVRNKMDVSGKTLSNGFLDCERFCDADPCCSGFGFLGASQGSDSKVVCLTLNSLGIQTCSEEIAGDWQVSDCASPPTESMAHPFGWYQKGTTVPRVCPPVPLPRKQGNVTLDKWKRVDGAATLIDPSISQFDIMHVSRDTSSDFANIRDFCLSVCLKEKLCLTTTLEVRPTSVRCLFYPETQICTLDLQGHHCRLGLKEPATYIYRKQDAFLPIAGTNDAPSVFISSQGTLIGSSLAIQVGSSWKRISQFLGIPYATPPVAENRFRPPQAFSWAGSWNATTIRASCWQPGDGESIPSSVSEDCLYLNIYIPESTGGNLPVLVFFHNGLSNAGDQMRTIIDGSYLAGVGNLIVVTANYRVGVFGFLSTGTSVAKGNWGLLDQEAVLKWTQQNIASLGGDPDRISVAADGSGADVTSLHLLAGAADPALFKRMLLMGGSAFSPASTISKEKARLQAAVLARELGCPSDGSEETISCLRQLPAKVLNDAQTRLLAISGPFQYWGPVVDGSYLQESPSATLQRLRLVEMDLLIGSAQQDGLISRAKAIKQFEESQGRANSKTAFYQALQNSLGGEDANPVAQAATTWFYSLQHSSTEYASFSRALENATRDHFIICPTIEMARHWARNGRGNVFMYHVPESNSLSSSSQEFLPDVQYAFGLPFHPQYQQRYPQEEKMLSLAIMQYLANFVKSGNPNGPYKFSRAVTGISSPWPMFRADAGGDNYKEFTAFLENRKALKKAECSFWSDYIKPLKASISCRRGEPVIGRPTRESTAVSETTQMTLVEDKVAYSK</sequence>
<dbReference type="PANTHER" id="PTHR14093">
    <property type="entry name" value="HLA CLASS II GAMMA CHAIN"/>
    <property type="match status" value="1"/>
</dbReference>
<dbReference type="Gene3D" id="4.10.800.10">
    <property type="entry name" value="Thyroglobulin type-1"/>
    <property type="match status" value="9"/>
</dbReference>
<evidence type="ECO:0000313" key="17">
    <source>
        <dbReference type="Proteomes" id="UP001652642"/>
    </source>
</evidence>
<feature type="domain" description="Thyroglobulin type-1" evidence="16">
    <location>
        <begin position="22"/>
        <end position="83"/>
    </location>
</feature>
<evidence type="ECO:0000256" key="1">
    <source>
        <dbReference type="ARBA" id="ARBA00004613"/>
    </source>
</evidence>
<evidence type="ECO:0000256" key="9">
    <source>
        <dbReference type="ARBA" id="ARBA00022729"/>
    </source>
</evidence>
<dbReference type="InterPro" id="IPR000716">
    <property type="entry name" value="Thyroglobulin_1"/>
</dbReference>
<dbReference type="PANTHER" id="PTHR14093:SF19">
    <property type="entry name" value="THYROGLOBULIN"/>
    <property type="match status" value="1"/>
</dbReference>
<evidence type="ECO:0000256" key="15">
    <source>
        <dbReference type="PROSITE-ProRule" id="PRU00500"/>
    </source>
</evidence>
<dbReference type="CDD" id="cd00191">
    <property type="entry name" value="TY"/>
    <property type="match status" value="8"/>
</dbReference>
<evidence type="ECO:0000256" key="5">
    <source>
        <dbReference type="ARBA" id="ARBA00022534"/>
    </source>
</evidence>
<feature type="disulfide bond" evidence="15">
    <location>
        <begin position="999"/>
        <end position="1006"/>
    </location>
</feature>
<dbReference type="SUPFAM" id="SSF57184">
    <property type="entry name" value="Growth factor receptor domain"/>
    <property type="match status" value="1"/>
</dbReference>
<evidence type="ECO:0000256" key="14">
    <source>
        <dbReference type="ARBA" id="ARBA00046595"/>
    </source>
</evidence>
<comment type="subcellular location">
    <subcellularLocation>
        <location evidence="1">Secreted</location>
    </subcellularLocation>
</comment>
<comment type="similarity">
    <text evidence="2">Belongs to the type-B carboxylesterase/lipase family.</text>
</comment>
<feature type="domain" description="Thyroglobulin type-1" evidence="16">
    <location>
        <begin position="152"/>
        <end position="248"/>
    </location>
</feature>
<feature type="disulfide bond" evidence="15">
    <location>
        <begin position="131"/>
        <end position="151"/>
    </location>
</feature>
<feature type="disulfide bond" evidence="15">
    <location>
        <begin position="155"/>
        <end position="174"/>
    </location>
</feature>
<dbReference type="Pfam" id="PF00135">
    <property type="entry name" value="COesterase"/>
    <property type="match status" value="1"/>
</dbReference>
<feature type="domain" description="Thyroglobulin type-1" evidence="16">
    <location>
        <begin position="1106"/>
        <end position="1175"/>
    </location>
</feature>
<feature type="non-terminal residue" evidence="18">
    <location>
        <position position="1"/>
    </location>
</feature>
<evidence type="ECO:0000256" key="13">
    <source>
        <dbReference type="ARBA" id="ARBA00023180"/>
    </source>
</evidence>